<dbReference type="Gene3D" id="3.40.50.2300">
    <property type="match status" value="1"/>
</dbReference>
<feature type="modified residue" description="4-aspartylphosphate" evidence="7">
    <location>
        <position position="53"/>
    </location>
</feature>
<proteinExistence type="predicted"/>
<dbReference type="InterPro" id="IPR036388">
    <property type="entry name" value="WH-like_DNA-bd_sf"/>
</dbReference>
<evidence type="ECO:0000256" key="5">
    <source>
        <dbReference type="ARBA" id="ARBA00023125"/>
    </source>
</evidence>
<dbReference type="GO" id="GO:0005829">
    <property type="term" value="C:cytosol"/>
    <property type="evidence" value="ECO:0007669"/>
    <property type="project" value="TreeGrafter"/>
</dbReference>
<gene>
    <name evidence="11" type="ORF">SAMN05880501_107117</name>
</gene>
<dbReference type="CDD" id="cd00383">
    <property type="entry name" value="trans_reg_C"/>
    <property type="match status" value="1"/>
</dbReference>
<keyword evidence="3" id="KW-0902">Two-component regulatory system</keyword>
<accession>A0A285SX28</accession>
<dbReference type="GO" id="GO:0006355">
    <property type="term" value="P:regulation of DNA-templated transcription"/>
    <property type="evidence" value="ECO:0007669"/>
    <property type="project" value="InterPro"/>
</dbReference>
<evidence type="ECO:0000259" key="9">
    <source>
        <dbReference type="PROSITE" id="PS50110"/>
    </source>
</evidence>
<dbReference type="Gene3D" id="1.10.10.10">
    <property type="entry name" value="Winged helix-like DNA-binding domain superfamily/Winged helix DNA-binding domain"/>
    <property type="match status" value="1"/>
</dbReference>
<evidence type="ECO:0000313" key="11">
    <source>
        <dbReference type="EMBL" id="SOC13174.1"/>
    </source>
</evidence>
<dbReference type="SUPFAM" id="SSF52172">
    <property type="entry name" value="CheY-like"/>
    <property type="match status" value="1"/>
</dbReference>
<keyword evidence="4" id="KW-0805">Transcription regulation</keyword>
<evidence type="ECO:0000313" key="12">
    <source>
        <dbReference type="Proteomes" id="UP000219636"/>
    </source>
</evidence>
<feature type="domain" description="Response regulatory" evidence="9">
    <location>
        <begin position="4"/>
        <end position="117"/>
    </location>
</feature>
<organism evidence="11 12">
    <name type="scientific">Ureibacillus xyleni</name>
    <dbReference type="NCBI Taxonomy" id="614648"/>
    <lineage>
        <taxon>Bacteria</taxon>
        <taxon>Bacillati</taxon>
        <taxon>Bacillota</taxon>
        <taxon>Bacilli</taxon>
        <taxon>Bacillales</taxon>
        <taxon>Caryophanaceae</taxon>
        <taxon>Ureibacillus</taxon>
    </lineage>
</organism>
<evidence type="ECO:0000256" key="4">
    <source>
        <dbReference type="ARBA" id="ARBA00023015"/>
    </source>
</evidence>
<evidence type="ECO:0000256" key="2">
    <source>
        <dbReference type="ARBA" id="ARBA00022553"/>
    </source>
</evidence>
<evidence type="ECO:0000256" key="1">
    <source>
        <dbReference type="ARBA" id="ARBA00004496"/>
    </source>
</evidence>
<dbReference type="SMART" id="SM00448">
    <property type="entry name" value="REC"/>
    <property type="match status" value="1"/>
</dbReference>
<keyword evidence="5 8" id="KW-0238">DNA-binding</keyword>
<evidence type="ECO:0000256" key="8">
    <source>
        <dbReference type="PROSITE-ProRule" id="PRU01091"/>
    </source>
</evidence>
<evidence type="ECO:0000256" key="3">
    <source>
        <dbReference type="ARBA" id="ARBA00023012"/>
    </source>
</evidence>
<name>A0A285SX28_9BACL</name>
<dbReference type="InterPro" id="IPR039420">
    <property type="entry name" value="WalR-like"/>
</dbReference>
<evidence type="ECO:0000256" key="6">
    <source>
        <dbReference type="ARBA" id="ARBA00023163"/>
    </source>
</evidence>
<dbReference type="PROSITE" id="PS50110">
    <property type="entry name" value="RESPONSE_REGULATORY"/>
    <property type="match status" value="1"/>
</dbReference>
<dbReference type="FunFam" id="1.10.10.10:FF:000018">
    <property type="entry name" value="DNA-binding response regulator ResD"/>
    <property type="match status" value="1"/>
</dbReference>
<dbReference type="PANTHER" id="PTHR48111:SF40">
    <property type="entry name" value="PHOSPHATE REGULON TRANSCRIPTIONAL REGULATORY PROTEIN PHOB"/>
    <property type="match status" value="1"/>
</dbReference>
<dbReference type="RefSeq" id="WP_161946671.1">
    <property type="nucleotide sequence ID" value="NZ_OBMQ01000007.1"/>
</dbReference>
<protein>
    <submittedName>
        <fullName evidence="11">DNA-binding response OmpR family regulator</fullName>
    </submittedName>
</protein>
<dbReference type="InterPro" id="IPR001789">
    <property type="entry name" value="Sig_transdc_resp-reg_receiver"/>
</dbReference>
<dbReference type="Gene3D" id="6.10.250.690">
    <property type="match status" value="1"/>
</dbReference>
<dbReference type="InterPro" id="IPR011006">
    <property type="entry name" value="CheY-like_superfamily"/>
</dbReference>
<dbReference type="GO" id="GO:0000156">
    <property type="term" value="F:phosphorelay response regulator activity"/>
    <property type="evidence" value="ECO:0007669"/>
    <property type="project" value="TreeGrafter"/>
</dbReference>
<dbReference type="Proteomes" id="UP000219636">
    <property type="component" value="Unassembled WGS sequence"/>
</dbReference>
<comment type="subcellular location">
    <subcellularLocation>
        <location evidence="1">Cytoplasm</location>
    </subcellularLocation>
</comment>
<dbReference type="GO" id="GO:0032993">
    <property type="term" value="C:protein-DNA complex"/>
    <property type="evidence" value="ECO:0007669"/>
    <property type="project" value="TreeGrafter"/>
</dbReference>
<reference evidence="12" key="1">
    <citation type="submission" date="2017-08" db="EMBL/GenBank/DDBJ databases">
        <authorList>
            <person name="Varghese N."/>
            <person name="Submissions S."/>
        </authorList>
    </citation>
    <scope>NUCLEOTIDE SEQUENCE [LARGE SCALE GENOMIC DNA]</scope>
    <source>
        <strain evidence="12">JC22</strain>
    </source>
</reference>
<dbReference type="EMBL" id="OBMQ01000007">
    <property type="protein sequence ID" value="SOC13174.1"/>
    <property type="molecule type" value="Genomic_DNA"/>
</dbReference>
<dbReference type="Pfam" id="PF00486">
    <property type="entry name" value="Trans_reg_C"/>
    <property type="match status" value="1"/>
</dbReference>
<feature type="domain" description="OmpR/PhoB-type" evidence="10">
    <location>
        <begin position="137"/>
        <end position="236"/>
    </location>
</feature>
<sequence>MNSKILIVEDDLDIQQFLEDALESYGFQPISCATGISALQTFETNDIDLILLDVQLPDMNGFEICETIRKFSNIPIIFVSCLQDGSDIIHGLELGGDDYVTKPFDLHQLIARIKSNLRRAPLYNRQLMTNEKPPLDINQIIIENLKINFYLQKVFVNDEIVPLSNKEFLILSILAQNPNKVLNNHELYTLIWGEESLGDTRTLKVHISNLRKKLEEYTGHSNFIRTVRGLGYQFYLAEKNRNE</sequence>
<dbReference type="CDD" id="cd17574">
    <property type="entry name" value="REC_OmpR"/>
    <property type="match status" value="1"/>
</dbReference>
<dbReference type="AlphaFoldDB" id="A0A285SX28"/>
<dbReference type="GO" id="GO:0000976">
    <property type="term" value="F:transcription cis-regulatory region binding"/>
    <property type="evidence" value="ECO:0007669"/>
    <property type="project" value="TreeGrafter"/>
</dbReference>
<evidence type="ECO:0000259" key="10">
    <source>
        <dbReference type="PROSITE" id="PS51755"/>
    </source>
</evidence>
<keyword evidence="6" id="KW-0804">Transcription</keyword>
<dbReference type="InterPro" id="IPR001867">
    <property type="entry name" value="OmpR/PhoB-type_DNA-bd"/>
</dbReference>
<feature type="DNA-binding region" description="OmpR/PhoB-type" evidence="8">
    <location>
        <begin position="137"/>
        <end position="236"/>
    </location>
</feature>
<evidence type="ECO:0000256" key="7">
    <source>
        <dbReference type="PROSITE-ProRule" id="PRU00169"/>
    </source>
</evidence>
<keyword evidence="2 7" id="KW-0597">Phosphoprotein</keyword>
<dbReference type="PROSITE" id="PS51755">
    <property type="entry name" value="OMPR_PHOB"/>
    <property type="match status" value="1"/>
</dbReference>
<dbReference type="SMART" id="SM00862">
    <property type="entry name" value="Trans_reg_C"/>
    <property type="match status" value="1"/>
</dbReference>
<keyword evidence="12" id="KW-1185">Reference proteome</keyword>
<dbReference type="Pfam" id="PF00072">
    <property type="entry name" value="Response_reg"/>
    <property type="match status" value="1"/>
</dbReference>
<dbReference type="PANTHER" id="PTHR48111">
    <property type="entry name" value="REGULATOR OF RPOS"/>
    <property type="match status" value="1"/>
</dbReference>